<dbReference type="AlphaFoldDB" id="A0A240UJE5"/>
<name>A0A240UJE5_9BURK</name>
<protein>
    <submittedName>
        <fullName evidence="6">Uncharacterized protein</fullName>
    </submittedName>
</protein>
<comment type="subcellular location">
    <subcellularLocation>
        <location evidence="1">Membrane</location>
        <topology evidence="1">Multi-pass membrane protein</topology>
    </subcellularLocation>
</comment>
<gene>
    <name evidence="6" type="ORF">CBP36_19590</name>
</gene>
<evidence type="ECO:0000313" key="7">
    <source>
        <dbReference type="Proteomes" id="UP000194440"/>
    </source>
</evidence>
<dbReference type="EMBL" id="CP021367">
    <property type="protein sequence ID" value="ART61172.1"/>
    <property type="molecule type" value="Genomic_DNA"/>
</dbReference>
<evidence type="ECO:0000256" key="2">
    <source>
        <dbReference type="ARBA" id="ARBA00022692"/>
    </source>
</evidence>
<dbReference type="InterPro" id="IPR006419">
    <property type="entry name" value="NMN_transpt_PnuC"/>
</dbReference>
<keyword evidence="2 5" id="KW-0812">Transmembrane</keyword>
<proteinExistence type="predicted"/>
<evidence type="ECO:0000256" key="5">
    <source>
        <dbReference type="SAM" id="Phobius"/>
    </source>
</evidence>
<evidence type="ECO:0000313" key="6">
    <source>
        <dbReference type="EMBL" id="ART61172.1"/>
    </source>
</evidence>
<keyword evidence="3 5" id="KW-1133">Transmembrane helix</keyword>
<keyword evidence="6" id="KW-0614">Plasmid</keyword>
<evidence type="ECO:0000256" key="3">
    <source>
        <dbReference type="ARBA" id="ARBA00022989"/>
    </source>
</evidence>
<dbReference type="Pfam" id="PF04973">
    <property type="entry name" value="NMN_transporter"/>
    <property type="match status" value="1"/>
</dbReference>
<keyword evidence="4 5" id="KW-0472">Membrane</keyword>
<reference evidence="6" key="1">
    <citation type="submission" date="2017-05" db="EMBL/GenBank/DDBJ databases">
        <title>Polyphasic characterization of four soil-derived phenanthrene-degrading Acidovorax strains and proposal of Acidovorax phenanthrenivorans sp. nov.</title>
        <authorList>
            <person name="Singleton D."/>
            <person name="Lee J."/>
            <person name="Dickey A.N."/>
            <person name="Stroud A."/>
            <person name="Scholl E.H."/>
            <person name="Wright F.A."/>
            <person name="Aitken M.D."/>
        </authorList>
    </citation>
    <scope>NUCLEOTIDE SEQUENCE</scope>
    <source>
        <strain evidence="6">P4</strain>
        <plasmid evidence="6">pACP4.1</plasmid>
    </source>
</reference>
<dbReference type="GO" id="GO:0034257">
    <property type="term" value="F:nicotinamide riboside transmembrane transporter activity"/>
    <property type="evidence" value="ECO:0007669"/>
    <property type="project" value="InterPro"/>
</dbReference>
<organism evidence="6 7">
    <name type="scientific">Acidovorax carolinensis</name>
    <dbReference type="NCBI Taxonomy" id="553814"/>
    <lineage>
        <taxon>Bacteria</taxon>
        <taxon>Pseudomonadati</taxon>
        <taxon>Pseudomonadota</taxon>
        <taxon>Betaproteobacteria</taxon>
        <taxon>Burkholderiales</taxon>
        <taxon>Comamonadaceae</taxon>
        <taxon>Acidovorax</taxon>
    </lineage>
</organism>
<feature type="transmembrane region" description="Helical" evidence="5">
    <location>
        <begin position="31"/>
        <end position="49"/>
    </location>
</feature>
<evidence type="ECO:0000256" key="4">
    <source>
        <dbReference type="ARBA" id="ARBA00023136"/>
    </source>
</evidence>
<dbReference type="Proteomes" id="UP000194440">
    <property type="component" value="Plasmid pACP4.1"/>
</dbReference>
<keyword evidence="7" id="KW-1185">Reference proteome</keyword>
<accession>A0A240UJE5</accession>
<feature type="transmembrane region" description="Helical" evidence="5">
    <location>
        <begin position="6"/>
        <end position="26"/>
    </location>
</feature>
<dbReference type="GO" id="GO:0016020">
    <property type="term" value="C:membrane"/>
    <property type="evidence" value="ECO:0007669"/>
    <property type="project" value="UniProtKB-SubCell"/>
</dbReference>
<dbReference type="KEGG" id="acip:CBP36_19590"/>
<geneLocation type="plasmid" evidence="6 7">
    <name>pACP4.1</name>
</geneLocation>
<sequence length="91" mass="10315">MMLDSWPHMTEWTAAIFGVAGTLLLAGRSRLAGWGFVAYLASNAGWLVFSWEQALWPLFAQQLMFTMSSLYGVWVWLIKPARRGRKGFSQS</sequence>
<feature type="transmembrane region" description="Helical" evidence="5">
    <location>
        <begin position="55"/>
        <end position="77"/>
    </location>
</feature>
<evidence type="ECO:0000256" key="1">
    <source>
        <dbReference type="ARBA" id="ARBA00004141"/>
    </source>
</evidence>
<dbReference type="KEGG" id="acis:CBP35_19545"/>